<organism evidence="6 7">
    <name type="scientific">Diaporthe australafricana</name>
    <dbReference type="NCBI Taxonomy" id="127596"/>
    <lineage>
        <taxon>Eukaryota</taxon>
        <taxon>Fungi</taxon>
        <taxon>Dikarya</taxon>
        <taxon>Ascomycota</taxon>
        <taxon>Pezizomycotina</taxon>
        <taxon>Sordariomycetes</taxon>
        <taxon>Sordariomycetidae</taxon>
        <taxon>Diaporthales</taxon>
        <taxon>Diaporthaceae</taxon>
        <taxon>Diaporthe</taxon>
    </lineage>
</organism>
<dbReference type="PROSITE" id="PS50850">
    <property type="entry name" value="MFS"/>
    <property type="match status" value="1"/>
</dbReference>
<dbReference type="InterPro" id="IPR050327">
    <property type="entry name" value="Proton-linked_MCT"/>
</dbReference>
<comment type="subcellular location">
    <subcellularLocation>
        <location evidence="1">Membrane</location>
        <topology evidence="1">Multi-pass membrane protein</topology>
    </subcellularLocation>
</comment>
<feature type="transmembrane region" description="Helical" evidence="4">
    <location>
        <begin position="78"/>
        <end position="98"/>
    </location>
</feature>
<evidence type="ECO:0000256" key="1">
    <source>
        <dbReference type="ARBA" id="ARBA00004141"/>
    </source>
</evidence>
<keyword evidence="4" id="KW-0472">Membrane</keyword>
<evidence type="ECO:0000259" key="5">
    <source>
        <dbReference type="PROSITE" id="PS50850"/>
    </source>
</evidence>
<feature type="transmembrane region" description="Helical" evidence="4">
    <location>
        <begin position="162"/>
        <end position="185"/>
    </location>
</feature>
<feature type="transmembrane region" description="Helical" evidence="4">
    <location>
        <begin position="272"/>
        <end position="297"/>
    </location>
</feature>
<feature type="domain" description="Major facilitator superfamily (MFS) profile" evidence="5">
    <location>
        <begin position="70"/>
        <end position="461"/>
    </location>
</feature>
<feature type="transmembrane region" description="Helical" evidence="4">
    <location>
        <begin position="110"/>
        <end position="130"/>
    </location>
</feature>
<proteinExistence type="inferred from homology"/>
<feature type="transmembrane region" description="Helical" evidence="4">
    <location>
        <begin position="433"/>
        <end position="454"/>
    </location>
</feature>
<name>A0ABR3WAI8_9PEZI</name>
<feature type="transmembrane region" description="Helical" evidence="4">
    <location>
        <begin position="309"/>
        <end position="327"/>
    </location>
</feature>
<sequence>MDQEKGLSVPSDSEKPYVSDRDEGQESRVGPKIDSGSDKRLGSDSPTAPGPGQGAPQILHDPIPDGGTEAWLQVLGSWVVLVATWGLVNTFGVFQAYYETTLLTSSSSSSISWIGSLQACLLQLVGVVAGPLYDAGYFRHLLISGLILIVFGQFMISLGTEYWHFLLAQGVCVGVGMGFIMLPSTAILSQYFTAKRAFAIGIASTGSPLAGIVFPVIFSRLVSRIGFGWATRVIAFILLGLSVIPIVFMKTRVPPSGRARALVDTSALRDEVFVLFMVASFFMFLCLYTAFFCIQLFCELHRLSSLDFAPYTVTLLNVGSVFGRILPNYLADKVGSVNVIIVCAAVSAILLYGWLGIHNLAGLIVFALLYGMFSGGVVSVLPSAILTMSPDMSRVGTRMGMTFTLAGISVLVGTPIAGAILGEYSDSEWMGVIGYSAAGLTLGTMLYLASRVALYRRNGKKVG</sequence>
<feature type="region of interest" description="Disordered" evidence="3">
    <location>
        <begin position="1"/>
        <end position="60"/>
    </location>
</feature>
<evidence type="ECO:0000256" key="3">
    <source>
        <dbReference type="SAM" id="MobiDB-lite"/>
    </source>
</evidence>
<dbReference type="SUPFAM" id="SSF103473">
    <property type="entry name" value="MFS general substrate transporter"/>
    <property type="match status" value="1"/>
</dbReference>
<dbReference type="PANTHER" id="PTHR11360">
    <property type="entry name" value="MONOCARBOXYLATE TRANSPORTER"/>
    <property type="match status" value="1"/>
</dbReference>
<feature type="transmembrane region" description="Helical" evidence="4">
    <location>
        <begin position="400"/>
        <end position="421"/>
    </location>
</feature>
<protein>
    <recommendedName>
        <fullName evidence="5">Major facilitator superfamily (MFS) profile domain-containing protein</fullName>
    </recommendedName>
</protein>
<comment type="caution">
    <text evidence="6">The sequence shown here is derived from an EMBL/GenBank/DDBJ whole genome shotgun (WGS) entry which is preliminary data.</text>
</comment>
<dbReference type="Pfam" id="PF07690">
    <property type="entry name" value="MFS_1"/>
    <property type="match status" value="1"/>
</dbReference>
<evidence type="ECO:0000313" key="7">
    <source>
        <dbReference type="Proteomes" id="UP001583177"/>
    </source>
</evidence>
<feature type="transmembrane region" description="Helical" evidence="4">
    <location>
        <begin position="363"/>
        <end position="388"/>
    </location>
</feature>
<accession>A0ABR3WAI8</accession>
<feature type="transmembrane region" description="Helical" evidence="4">
    <location>
        <begin position="339"/>
        <end position="357"/>
    </location>
</feature>
<dbReference type="InterPro" id="IPR011701">
    <property type="entry name" value="MFS"/>
</dbReference>
<dbReference type="PANTHER" id="PTHR11360:SF234">
    <property type="entry name" value="MFS-TYPE TRANSPORTER DBAD-RELATED"/>
    <property type="match status" value="1"/>
</dbReference>
<dbReference type="EMBL" id="JAWRVE010000113">
    <property type="protein sequence ID" value="KAL1857471.1"/>
    <property type="molecule type" value="Genomic_DNA"/>
</dbReference>
<dbReference type="Gene3D" id="1.20.1250.20">
    <property type="entry name" value="MFS general substrate transporter like domains"/>
    <property type="match status" value="1"/>
</dbReference>
<keyword evidence="4" id="KW-0812">Transmembrane</keyword>
<feature type="transmembrane region" description="Helical" evidence="4">
    <location>
        <begin position="229"/>
        <end position="251"/>
    </location>
</feature>
<feature type="compositionally biased region" description="Basic and acidic residues" evidence="3">
    <location>
        <begin position="12"/>
        <end position="42"/>
    </location>
</feature>
<dbReference type="Proteomes" id="UP001583177">
    <property type="component" value="Unassembled WGS sequence"/>
</dbReference>
<reference evidence="6 7" key="1">
    <citation type="journal article" date="2024" name="IMA Fungus">
        <title>IMA Genome - F19 : A genome assembly and annotation guide to empower mycologists, including annotated draft genome sequences of Ceratocystis pirilliformis, Diaporthe australafricana, Fusarium ophioides, Paecilomyces lecythidis, and Sporothrix stenoceras.</title>
        <authorList>
            <person name="Aylward J."/>
            <person name="Wilson A.M."/>
            <person name="Visagie C.M."/>
            <person name="Spraker J."/>
            <person name="Barnes I."/>
            <person name="Buitendag C."/>
            <person name="Ceriani C."/>
            <person name="Del Mar Angel L."/>
            <person name="du Plessis D."/>
            <person name="Fuchs T."/>
            <person name="Gasser K."/>
            <person name="Kramer D."/>
            <person name="Li W."/>
            <person name="Munsamy K."/>
            <person name="Piso A."/>
            <person name="Price J.L."/>
            <person name="Sonnekus B."/>
            <person name="Thomas C."/>
            <person name="van der Nest A."/>
            <person name="van Dijk A."/>
            <person name="van Heerden A."/>
            <person name="van Vuuren N."/>
            <person name="Yilmaz N."/>
            <person name="Duong T.A."/>
            <person name="van der Merwe N.A."/>
            <person name="Wingfield M.J."/>
            <person name="Wingfield B.D."/>
        </authorList>
    </citation>
    <scope>NUCLEOTIDE SEQUENCE [LARGE SCALE GENOMIC DNA]</scope>
    <source>
        <strain evidence="6 7">CMW 18300</strain>
    </source>
</reference>
<gene>
    <name evidence="6" type="ORF">Daus18300_010336</name>
</gene>
<evidence type="ECO:0000256" key="4">
    <source>
        <dbReference type="SAM" id="Phobius"/>
    </source>
</evidence>
<feature type="transmembrane region" description="Helical" evidence="4">
    <location>
        <begin position="137"/>
        <end position="156"/>
    </location>
</feature>
<dbReference type="InterPro" id="IPR036259">
    <property type="entry name" value="MFS_trans_sf"/>
</dbReference>
<comment type="similarity">
    <text evidence="2">Belongs to the major facilitator superfamily. Monocarboxylate porter (TC 2.A.1.13) family.</text>
</comment>
<keyword evidence="7" id="KW-1185">Reference proteome</keyword>
<dbReference type="InterPro" id="IPR020846">
    <property type="entry name" value="MFS_dom"/>
</dbReference>
<feature type="transmembrane region" description="Helical" evidence="4">
    <location>
        <begin position="197"/>
        <end position="217"/>
    </location>
</feature>
<evidence type="ECO:0000256" key="2">
    <source>
        <dbReference type="ARBA" id="ARBA00006727"/>
    </source>
</evidence>
<keyword evidence="4" id="KW-1133">Transmembrane helix</keyword>
<evidence type="ECO:0000313" key="6">
    <source>
        <dbReference type="EMBL" id="KAL1857471.1"/>
    </source>
</evidence>